<dbReference type="AlphaFoldDB" id="A0ABD1QT01"/>
<accession>A0ABD1QT01</accession>
<protein>
    <submittedName>
        <fullName evidence="1">Riboflavin biosynthesis protein PYRD</fullName>
    </submittedName>
</protein>
<dbReference type="EMBL" id="JBFOLK010000010">
    <property type="protein sequence ID" value="KAL2479343.1"/>
    <property type="molecule type" value="Genomic_DNA"/>
</dbReference>
<comment type="caution">
    <text evidence="1">The sequence shown here is derived from an EMBL/GenBank/DDBJ whole genome shotgun (WGS) entry which is preliminary data.</text>
</comment>
<organism evidence="1 2">
    <name type="scientific">Abeliophyllum distichum</name>
    <dbReference type="NCBI Taxonomy" id="126358"/>
    <lineage>
        <taxon>Eukaryota</taxon>
        <taxon>Viridiplantae</taxon>
        <taxon>Streptophyta</taxon>
        <taxon>Embryophyta</taxon>
        <taxon>Tracheophyta</taxon>
        <taxon>Spermatophyta</taxon>
        <taxon>Magnoliopsida</taxon>
        <taxon>eudicotyledons</taxon>
        <taxon>Gunneridae</taxon>
        <taxon>Pentapetalae</taxon>
        <taxon>asterids</taxon>
        <taxon>lamiids</taxon>
        <taxon>Lamiales</taxon>
        <taxon>Oleaceae</taxon>
        <taxon>Forsythieae</taxon>
        <taxon>Abeliophyllum</taxon>
    </lineage>
</organism>
<dbReference type="Proteomes" id="UP001604336">
    <property type="component" value="Unassembled WGS sequence"/>
</dbReference>
<sequence length="185" mass="20816">MEEQVRVKEAAYVHLAYAKYDHSLAIEEGFWMEPGANQPLQIVLSKNPNSQIQIPDPTNDATSKVIIFTDKEMDVEPEKSQKGTETVVFDRISLISVLEHCKRQGLCSVLLDLRGNYADFEDILIEGFEENLFQKLVVEVLPIWRGSEETTSMHIYLEKRVKNLTSMVSGKSGGGVVGGDVKDRE</sequence>
<evidence type="ECO:0000313" key="2">
    <source>
        <dbReference type="Proteomes" id="UP001604336"/>
    </source>
</evidence>
<dbReference type="SUPFAM" id="SSF53597">
    <property type="entry name" value="Dihydrofolate reductase-like"/>
    <property type="match status" value="1"/>
</dbReference>
<keyword evidence="2" id="KW-1185">Reference proteome</keyword>
<dbReference type="Gene3D" id="3.40.430.10">
    <property type="entry name" value="Dihydrofolate Reductase, subunit A"/>
    <property type="match status" value="1"/>
</dbReference>
<name>A0ABD1QT01_9LAMI</name>
<reference evidence="2" key="1">
    <citation type="submission" date="2024-07" db="EMBL/GenBank/DDBJ databases">
        <title>Two chromosome-level genome assemblies of Korean endemic species Abeliophyllum distichum and Forsythia ovata (Oleaceae).</title>
        <authorList>
            <person name="Jang H."/>
        </authorList>
    </citation>
    <scope>NUCLEOTIDE SEQUENCE [LARGE SCALE GENOMIC DNA]</scope>
</reference>
<proteinExistence type="predicted"/>
<evidence type="ECO:0000313" key="1">
    <source>
        <dbReference type="EMBL" id="KAL2479343.1"/>
    </source>
</evidence>
<gene>
    <name evidence="1" type="ORF">Adt_32309</name>
</gene>
<dbReference type="InterPro" id="IPR024072">
    <property type="entry name" value="DHFR-like_dom_sf"/>
</dbReference>